<protein>
    <submittedName>
        <fullName evidence="2">Uncharacterized protein</fullName>
    </submittedName>
</protein>
<sequence length="64" mass="7292">MELLLQTQQGEPEEEIETRGNRSRRLGARRVRTSVEQRHASVANELIWGETSTYNVKLVLSGPN</sequence>
<evidence type="ECO:0000313" key="2">
    <source>
        <dbReference type="EMBL" id="KAF9490425.1"/>
    </source>
</evidence>
<dbReference type="AlphaFoldDB" id="A0A9P5ZPN8"/>
<accession>A0A9P5ZPN8</accession>
<proteinExistence type="predicted"/>
<evidence type="ECO:0000256" key="1">
    <source>
        <dbReference type="SAM" id="MobiDB-lite"/>
    </source>
</evidence>
<reference evidence="2" key="1">
    <citation type="submission" date="2020-11" db="EMBL/GenBank/DDBJ databases">
        <authorList>
            <consortium name="DOE Joint Genome Institute"/>
            <person name="Ahrendt S."/>
            <person name="Riley R."/>
            <person name="Andreopoulos W."/>
            <person name="Labutti K."/>
            <person name="Pangilinan J."/>
            <person name="Ruiz-Duenas F.J."/>
            <person name="Barrasa J.M."/>
            <person name="Sanchez-Garcia M."/>
            <person name="Camarero S."/>
            <person name="Miyauchi S."/>
            <person name="Serrano A."/>
            <person name="Linde D."/>
            <person name="Babiker R."/>
            <person name="Drula E."/>
            <person name="Ayuso-Fernandez I."/>
            <person name="Pacheco R."/>
            <person name="Padilla G."/>
            <person name="Ferreira P."/>
            <person name="Barriuso J."/>
            <person name="Kellner H."/>
            <person name="Castanera R."/>
            <person name="Alfaro M."/>
            <person name="Ramirez L."/>
            <person name="Pisabarro A.G."/>
            <person name="Kuo A."/>
            <person name="Tritt A."/>
            <person name="Lipzen A."/>
            <person name="He G."/>
            <person name="Yan M."/>
            <person name="Ng V."/>
            <person name="Cullen D."/>
            <person name="Martin F."/>
            <person name="Rosso M.-N."/>
            <person name="Henrissat B."/>
            <person name="Hibbett D."/>
            <person name="Martinez A.T."/>
            <person name="Grigoriev I.V."/>
        </authorList>
    </citation>
    <scope>NUCLEOTIDE SEQUENCE</scope>
    <source>
        <strain evidence="2">ATCC 90797</strain>
    </source>
</reference>
<comment type="caution">
    <text evidence="2">The sequence shown here is derived from an EMBL/GenBank/DDBJ whole genome shotgun (WGS) entry which is preliminary data.</text>
</comment>
<evidence type="ECO:0000313" key="3">
    <source>
        <dbReference type="Proteomes" id="UP000807025"/>
    </source>
</evidence>
<organism evidence="2 3">
    <name type="scientific">Pleurotus eryngii</name>
    <name type="common">Boletus of the steppes</name>
    <dbReference type="NCBI Taxonomy" id="5323"/>
    <lineage>
        <taxon>Eukaryota</taxon>
        <taxon>Fungi</taxon>
        <taxon>Dikarya</taxon>
        <taxon>Basidiomycota</taxon>
        <taxon>Agaricomycotina</taxon>
        <taxon>Agaricomycetes</taxon>
        <taxon>Agaricomycetidae</taxon>
        <taxon>Agaricales</taxon>
        <taxon>Pleurotineae</taxon>
        <taxon>Pleurotaceae</taxon>
        <taxon>Pleurotus</taxon>
    </lineage>
</organism>
<gene>
    <name evidence="2" type="ORF">BDN71DRAFT_1454288</name>
</gene>
<dbReference type="Proteomes" id="UP000807025">
    <property type="component" value="Unassembled WGS sequence"/>
</dbReference>
<feature type="region of interest" description="Disordered" evidence="1">
    <location>
        <begin position="1"/>
        <end position="22"/>
    </location>
</feature>
<dbReference type="EMBL" id="MU154642">
    <property type="protein sequence ID" value="KAF9490425.1"/>
    <property type="molecule type" value="Genomic_DNA"/>
</dbReference>
<name>A0A9P5ZPN8_PLEER</name>
<keyword evidence="3" id="KW-1185">Reference proteome</keyword>
<feature type="compositionally biased region" description="Polar residues" evidence="1">
    <location>
        <begin position="1"/>
        <end position="10"/>
    </location>
</feature>